<organism evidence="2">
    <name type="scientific">Acidobacterium capsulatum</name>
    <dbReference type="NCBI Taxonomy" id="33075"/>
    <lineage>
        <taxon>Bacteria</taxon>
        <taxon>Pseudomonadati</taxon>
        <taxon>Acidobacteriota</taxon>
        <taxon>Terriglobia</taxon>
        <taxon>Terriglobales</taxon>
        <taxon>Acidobacteriaceae</taxon>
        <taxon>Acidobacterium</taxon>
    </lineage>
</organism>
<evidence type="ECO:0000256" key="1">
    <source>
        <dbReference type="SAM" id="MobiDB-lite"/>
    </source>
</evidence>
<proteinExistence type="predicted"/>
<dbReference type="AlphaFoldDB" id="A0A7V5CTL1"/>
<comment type="caution">
    <text evidence="2">The sequence shown here is derived from an EMBL/GenBank/DDBJ whole genome shotgun (WGS) entry which is preliminary data.</text>
</comment>
<feature type="compositionally biased region" description="Pro residues" evidence="1">
    <location>
        <begin position="16"/>
        <end position="26"/>
    </location>
</feature>
<feature type="compositionally biased region" description="Basic and acidic residues" evidence="1">
    <location>
        <begin position="1"/>
        <end position="11"/>
    </location>
</feature>
<gene>
    <name evidence="2" type="ORF">ENW50_05965</name>
</gene>
<feature type="region of interest" description="Disordered" evidence="1">
    <location>
        <begin position="1"/>
        <end position="29"/>
    </location>
</feature>
<accession>A0A7V5CTL1</accession>
<reference evidence="2" key="1">
    <citation type="journal article" date="2020" name="mSystems">
        <title>Genome- and Community-Level Interaction Insights into Carbon Utilization and Element Cycling Functions of Hydrothermarchaeota in Hydrothermal Sediment.</title>
        <authorList>
            <person name="Zhou Z."/>
            <person name="Liu Y."/>
            <person name="Xu W."/>
            <person name="Pan J."/>
            <person name="Luo Z.H."/>
            <person name="Li M."/>
        </authorList>
    </citation>
    <scope>NUCLEOTIDE SEQUENCE [LARGE SCALE GENOMIC DNA]</scope>
    <source>
        <strain evidence="2">SpSt-855</strain>
    </source>
</reference>
<sequence length="143" mass="16503">MTLHQTLREDASSPSAAPPQMTPAPVPGIGWRNRMARVFAGRTATELVETESLLTEEQPEAWQRIVFCEEAPAPLRWPLRALDGWPRSGGCRVTLATHYESRMHPRWLWQPLEKHFLTQLHRHILASMQTQNKRTCERQESRA</sequence>
<evidence type="ECO:0000313" key="2">
    <source>
        <dbReference type="EMBL" id="HGY94215.1"/>
    </source>
</evidence>
<protein>
    <submittedName>
        <fullName evidence="2">Uncharacterized protein</fullName>
    </submittedName>
</protein>
<name>A0A7V5CTL1_9BACT</name>
<dbReference type="EMBL" id="DTKL01000032">
    <property type="protein sequence ID" value="HGY94215.1"/>
    <property type="molecule type" value="Genomic_DNA"/>
</dbReference>